<evidence type="ECO:0000256" key="1">
    <source>
        <dbReference type="SAM" id="SignalP"/>
    </source>
</evidence>
<comment type="caution">
    <text evidence="2">The sequence shown here is derived from an EMBL/GenBank/DDBJ whole genome shotgun (WGS) entry which is preliminary data.</text>
</comment>
<dbReference type="AlphaFoldDB" id="A0A2T0X583"/>
<evidence type="ECO:0000313" key="3">
    <source>
        <dbReference type="Proteomes" id="UP000238392"/>
    </source>
</evidence>
<sequence length="130" mass="13865">MGPRLGILIMLATGPALAAPMDGIAFEAHVAGRTFEYSLGGIVFGAETYLADRRVVWSFLDGRCYGGRWYPQDGAICFEHEGRDEAQCWAFAADGEGMSAQFVSAPDGDKLYAITPRAAPLDCADGLPSV</sequence>
<gene>
    <name evidence="2" type="ORF">CLV74_101144</name>
</gene>
<accession>A0A2T0X583</accession>
<dbReference type="EMBL" id="PVTQ01000001">
    <property type="protein sequence ID" value="PRY94014.1"/>
    <property type="molecule type" value="Genomic_DNA"/>
</dbReference>
<name>A0A2T0X583_9RHOB</name>
<feature type="chain" id="PRO_5015456540" evidence="1">
    <location>
        <begin position="19"/>
        <end position="130"/>
    </location>
</feature>
<dbReference type="Proteomes" id="UP000238392">
    <property type="component" value="Unassembled WGS sequence"/>
</dbReference>
<reference evidence="2 3" key="1">
    <citation type="submission" date="2018-03" db="EMBL/GenBank/DDBJ databases">
        <title>Genomic Encyclopedia of Archaeal and Bacterial Type Strains, Phase II (KMG-II): from individual species to whole genera.</title>
        <authorList>
            <person name="Goeker M."/>
        </authorList>
    </citation>
    <scope>NUCLEOTIDE SEQUENCE [LARGE SCALE GENOMIC DNA]</scope>
    <source>
        <strain evidence="2 3">DSM 100212</strain>
    </source>
</reference>
<protein>
    <submittedName>
        <fullName evidence="2">Uncharacterized protein</fullName>
    </submittedName>
</protein>
<dbReference type="OrthoDB" id="7304934at2"/>
<keyword evidence="3" id="KW-1185">Reference proteome</keyword>
<feature type="signal peptide" evidence="1">
    <location>
        <begin position="1"/>
        <end position="18"/>
    </location>
</feature>
<organism evidence="2 3">
    <name type="scientific">Donghicola tyrosinivorans</name>
    <dbReference type="NCBI Taxonomy" id="1652492"/>
    <lineage>
        <taxon>Bacteria</taxon>
        <taxon>Pseudomonadati</taxon>
        <taxon>Pseudomonadota</taxon>
        <taxon>Alphaproteobacteria</taxon>
        <taxon>Rhodobacterales</taxon>
        <taxon>Roseobacteraceae</taxon>
        <taxon>Donghicola</taxon>
    </lineage>
</organism>
<evidence type="ECO:0000313" key="2">
    <source>
        <dbReference type="EMBL" id="PRY94014.1"/>
    </source>
</evidence>
<dbReference type="RefSeq" id="WP_106262296.1">
    <property type="nucleotide sequence ID" value="NZ_PVTQ01000001.1"/>
</dbReference>
<keyword evidence="1" id="KW-0732">Signal</keyword>
<proteinExistence type="predicted"/>